<feature type="region of interest" description="Disordered" evidence="2">
    <location>
        <begin position="1475"/>
        <end position="1585"/>
    </location>
</feature>
<proteinExistence type="predicted"/>
<name>A0A4D9CYY5_9STRA</name>
<dbReference type="Gene3D" id="1.10.287.1490">
    <property type="match status" value="1"/>
</dbReference>
<protein>
    <recommendedName>
        <fullName evidence="3">WW domain-containing protein</fullName>
    </recommendedName>
</protein>
<feature type="compositionally biased region" description="Polar residues" evidence="2">
    <location>
        <begin position="206"/>
        <end position="216"/>
    </location>
</feature>
<feature type="compositionally biased region" description="Low complexity" evidence="2">
    <location>
        <begin position="877"/>
        <end position="886"/>
    </location>
</feature>
<feature type="region of interest" description="Disordered" evidence="2">
    <location>
        <begin position="206"/>
        <end position="269"/>
    </location>
</feature>
<evidence type="ECO:0000256" key="2">
    <source>
        <dbReference type="SAM" id="MobiDB-lite"/>
    </source>
</evidence>
<feature type="region of interest" description="Disordered" evidence="2">
    <location>
        <begin position="316"/>
        <end position="395"/>
    </location>
</feature>
<dbReference type="OrthoDB" id="47908at2759"/>
<feature type="region of interest" description="Disordered" evidence="2">
    <location>
        <begin position="926"/>
        <end position="950"/>
    </location>
</feature>
<feature type="compositionally biased region" description="Acidic residues" evidence="2">
    <location>
        <begin position="1177"/>
        <end position="1191"/>
    </location>
</feature>
<evidence type="ECO:0000259" key="3">
    <source>
        <dbReference type="PROSITE" id="PS50020"/>
    </source>
</evidence>
<feature type="compositionally biased region" description="Basic and acidic residues" evidence="2">
    <location>
        <begin position="1192"/>
        <end position="1218"/>
    </location>
</feature>
<feature type="compositionally biased region" description="Basic and acidic residues" evidence="2">
    <location>
        <begin position="1476"/>
        <end position="1535"/>
    </location>
</feature>
<feature type="region of interest" description="Disordered" evidence="2">
    <location>
        <begin position="967"/>
        <end position="1010"/>
    </location>
</feature>
<feature type="compositionally biased region" description="Basic and acidic residues" evidence="2">
    <location>
        <begin position="323"/>
        <end position="336"/>
    </location>
</feature>
<feature type="coiled-coil region" evidence="1">
    <location>
        <begin position="1106"/>
        <end position="1140"/>
    </location>
</feature>
<feature type="compositionally biased region" description="Low complexity" evidence="2">
    <location>
        <begin position="383"/>
        <end position="392"/>
    </location>
</feature>
<feature type="compositionally biased region" description="Polar residues" evidence="2">
    <location>
        <begin position="554"/>
        <end position="563"/>
    </location>
</feature>
<reference evidence="4 5" key="1">
    <citation type="submission" date="2019-01" db="EMBL/GenBank/DDBJ databases">
        <title>Nuclear Genome Assembly of the Microalgal Biofuel strain Nannochloropsis salina CCMP1776.</title>
        <authorList>
            <person name="Hovde B."/>
        </authorList>
    </citation>
    <scope>NUCLEOTIDE SEQUENCE [LARGE SCALE GENOMIC DNA]</scope>
    <source>
        <strain evidence="4 5">CCMP1776</strain>
    </source>
</reference>
<feature type="region of interest" description="Disordered" evidence="2">
    <location>
        <begin position="436"/>
        <end position="738"/>
    </location>
</feature>
<evidence type="ECO:0000256" key="1">
    <source>
        <dbReference type="SAM" id="Coils"/>
    </source>
</evidence>
<sequence>MSSSLPALGSSRRRERILLGLDQAFGISTVGEAERRKDKVSSSKQEVTMSTKEPYYSDLPSHLWEALKSAREEKSLQSEDVLPSTSSVEDVLQRLLLRNSKDLQLRGKTLPFFLQAAVKPLIFGSIDILHLEFLDDRMRACYRGVDEGVGMRESGTFTRYELASSASPNATAVPPLSNGGQFPVPEGMWRSQDALIAPAMERAFPTTTSPASNFHSSGELGPGKLLSARSGQSRPPQHPPTYFSSSLSHSHLEQRPDADMLKPGGPTSVGTRAGFSAEACLLTAAAKCRDMASQASFHRSTLIKSSPSAFSIIKASKNVSARSKREEEKGDEELRRRSSSSSPQSRKGLSWEADAARRSSSAGHERERTTHGMLPLKKRRHASASPSSWSSSEYGQLPPSLGAFEGRVSAPCHRYTPFAPSPTPPLLDTSGWLVSDFPSRPSSGLPTLPPLGDTVSPISPPPVVALPPPTPSPAGSPPASPSPAALADNVPSENDVNSLPSLFREDSPRSCCSIDVPYEAEKEDDLLAARPGPPACTTSSQREEGQALGPSDNAGPSPSTSHASLAPSAPSVPTNTPQEERPKRARGPWASDTSTRPGKKYAARNAPNKRNIPKTRSVTETRNAPEGCKTKAVRRGPHDEEAPLLERAGAGEPGPGRGRKRTAPAAEGSGRCLPARRGSSRGRAREVKGAGDSKAVASSALPVEAPTGSRYSKAPCPPRMPLHSGSHGPPKKRASACSKPHMKSILYPRRISHRQGTQAKEVENLAMMNLEEAIADDGTKWKVGDFGFTKYHMYPTWPLVVRALRIALDGETVASIEFFGESGHVECALHALVNAPAGGGFGGGEPPLPPNWALFYDHDGQAYVDGRRQWEHPGGETAAPATPAPAYLTPHSTDEKPGIDARRSRWYPAEDAHGRVYYVDSYSGLTSYQPPPRGGEETDREWSPLTETADGAYPSYYHPQQCNLEQGGEVGQEEEERRGVEARVSRPGAEGEREEGAPGTGKDRWEGNAQEEPARWYWERERASILEEKEALASVVARLRARQGEAELDEEKPVEHAAREEGEGGALLGAREEVARLEGEVGAWRGWVTLLSLRLEAGRGTGTAEGESLARELGEMREALAEKEREVEEGRAREEEARSRYLLAMEELRELRGDGAEGGGGREGGRVTGARTHVYVEGEEEGEEGEEEEGEEGWREGEASGREDRDLGPWSERGERESASSLVGRALSACLRAWVPKAIRGPTREEEAMESLNRTVARLRENGSALMESLESRNSLIEELHQRVECYEEEGERRRKTIRSLRGALAELTEEVNAKSEEAGALRRELKGLVQELLWKDANMTALSTRVRVGEARIGALEAEKARGEGERASVEAKASQIAAALGVLEKEVEELRREAGELRNRTSEQLGLITGLEEEKRAVSERLKEAMAAEREALETADALRVDKERLGEEKDALSQEKALWVHERGALEAAVKAAETEVREREEREGEMAREREELKRALADEREKQGEERRRREEVEAETERRRQEEREEDACRTGAHAEVQEEAVPDGRKTHEPPPPHFPPFPWTGLEGAREPPPPIPPQEARHERRCWWLRIWGGHIHACPAMGKRRGW</sequence>
<keyword evidence="1" id="KW-0175">Coiled coil</keyword>
<comment type="caution">
    <text evidence="4">The sequence shown here is derived from an EMBL/GenBank/DDBJ whole genome shotgun (WGS) entry which is preliminary data.</text>
</comment>
<feature type="region of interest" description="Disordered" evidence="2">
    <location>
        <begin position="871"/>
        <end position="900"/>
    </location>
</feature>
<feature type="compositionally biased region" description="Basic and acidic residues" evidence="2">
    <location>
        <begin position="250"/>
        <end position="260"/>
    </location>
</feature>
<evidence type="ECO:0000313" key="4">
    <source>
        <dbReference type="EMBL" id="TFJ84410.1"/>
    </source>
</evidence>
<keyword evidence="5" id="KW-1185">Reference proteome</keyword>
<feature type="compositionally biased region" description="Basic and acidic residues" evidence="2">
    <location>
        <begin position="975"/>
        <end position="1010"/>
    </location>
</feature>
<feature type="compositionally biased region" description="Basic and acidic residues" evidence="2">
    <location>
        <begin position="1549"/>
        <end position="1558"/>
    </location>
</feature>
<evidence type="ECO:0000313" key="5">
    <source>
        <dbReference type="Proteomes" id="UP000355283"/>
    </source>
</evidence>
<feature type="compositionally biased region" description="Pro residues" evidence="2">
    <location>
        <begin position="458"/>
        <end position="481"/>
    </location>
</feature>
<dbReference type="Proteomes" id="UP000355283">
    <property type="component" value="Unassembled WGS sequence"/>
</dbReference>
<gene>
    <name evidence="4" type="ORF">NSK_004395</name>
</gene>
<dbReference type="PANTHER" id="PTHR32114">
    <property type="entry name" value="ABC TRANSPORTER ABCH.3"/>
    <property type="match status" value="1"/>
</dbReference>
<feature type="domain" description="WW" evidence="3">
    <location>
        <begin position="906"/>
        <end position="933"/>
    </location>
</feature>
<dbReference type="PROSITE" id="PS01159">
    <property type="entry name" value="WW_DOMAIN_1"/>
    <property type="match status" value="1"/>
</dbReference>
<dbReference type="InterPro" id="IPR001202">
    <property type="entry name" value="WW_dom"/>
</dbReference>
<dbReference type="EMBL" id="SDOX01000019">
    <property type="protein sequence ID" value="TFJ84410.1"/>
    <property type="molecule type" value="Genomic_DNA"/>
</dbReference>
<feature type="compositionally biased region" description="Polar residues" evidence="2">
    <location>
        <begin position="491"/>
        <end position="500"/>
    </location>
</feature>
<accession>A0A4D9CYY5</accession>
<dbReference type="SMART" id="SM00456">
    <property type="entry name" value="WW"/>
    <property type="match status" value="2"/>
</dbReference>
<dbReference type="PANTHER" id="PTHR32114:SF2">
    <property type="entry name" value="ABC TRANSPORTER ABCH.3"/>
    <property type="match status" value="1"/>
</dbReference>
<organism evidence="4 5">
    <name type="scientific">Nannochloropsis salina CCMP1776</name>
    <dbReference type="NCBI Taxonomy" id="1027361"/>
    <lineage>
        <taxon>Eukaryota</taxon>
        <taxon>Sar</taxon>
        <taxon>Stramenopiles</taxon>
        <taxon>Ochrophyta</taxon>
        <taxon>Eustigmatophyceae</taxon>
        <taxon>Eustigmatales</taxon>
        <taxon>Monodopsidaceae</taxon>
        <taxon>Microchloropsis</taxon>
        <taxon>Microchloropsis salina</taxon>
    </lineage>
</organism>
<feature type="coiled-coil region" evidence="1">
    <location>
        <begin position="1270"/>
        <end position="1332"/>
    </location>
</feature>
<feature type="region of interest" description="Disordered" evidence="2">
    <location>
        <begin position="1177"/>
        <end position="1219"/>
    </location>
</feature>
<dbReference type="PROSITE" id="PS50020">
    <property type="entry name" value="WW_DOMAIN_2"/>
    <property type="match status" value="1"/>
</dbReference>